<protein>
    <submittedName>
        <fullName evidence="1">Uncharacterized protein</fullName>
    </submittedName>
</protein>
<evidence type="ECO:0000313" key="2">
    <source>
        <dbReference type="Proteomes" id="UP001060085"/>
    </source>
</evidence>
<gene>
    <name evidence="1" type="ORF">M9H77_12251</name>
</gene>
<evidence type="ECO:0000313" key="1">
    <source>
        <dbReference type="EMBL" id="KAI5671887.1"/>
    </source>
</evidence>
<dbReference type="EMBL" id="CM044703">
    <property type="protein sequence ID" value="KAI5671887.1"/>
    <property type="molecule type" value="Genomic_DNA"/>
</dbReference>
<organism evidence="1 2">
    <name type="scientific">Catharanthus roseus</name>
    <name type="common">Madagascar periwinkle</name>
    <name type="synonym">Vinca rosea</name>
    <dbReference type="NCBI Taxonomy" id="4058"/>
    <lineage>
        <taxon>Eukaryota</taxon>
        <taxon>Viridiplantae</taxon>
        <taxon>Streptophyta</taxon>
        <taxon>Embryophyta</taxon>
        <taxon>Tracheophyta</taxon>
        <taxon>Spermatophyta</taxon>
        <taxon>Magnoliopsida</taxon>
        <taxon>eudicotyledons</taxon>
        <taxon>Gunneridae</taxon>
        <taxon>Pentapetalae</taxon>
        <taxon>asterids</taxon>
        <taxon>lamiids</taxon>
        <taxon>Gentianales</taxon>
        <taxon>Apocynaceae</taxon>
        <taxon>Rauvolfioideae</taxon>
        <taxon>Vinceae</taxon>
        <taxon>Catharanthinae</taxon>
        <taxon>Catharanthus</taxon>
    </lineage>
</organism>
<dbReference type="Proteomes" id="UP001060085">
    <property type="component" value="Linkage Group LG03"/>
</dbReference>
<comment type="caution">
    <text evidence="1">The sequence shown here is derived from an EMBL/GenBank/DDBJ whole genome shotgun (WGS) entry which is preliminary data.</text>
</comment>
<accession>A0ACC0BGV4</accession>
<keyword evidence="2" id="KW-1185">Reference proteome</keyword>
<proteinExistence type="predicted"/>
<reference evidence="2" key="1">
    <citation type="journal article" date="2023" name="Nat. Plants">
        <title>Single-cell RNA sequencing provides a high-resolution roadmap for understanding the multicellular compartmentation of specialized metabolism.</title>
        <authorList>
            <person name="Sun S."/>
            <person name="Shen X."/>
            <person name="Li Y."/>
            <person name="Li Y."/>
            <person name="Wang S."/>
            <person name="Li R."/>
            <person name="Zhang H."/>
            <person name="Shen G."/>
            <person name="Guo B."/>
            <person name="Wei J."/>
            <person name="Xu J."/>
            <person name="St-Pierre B."/>
            <person name="Chen S."/>
            <person name="Sun C."/>
        </authorList>
    </citation>
    <scope>NUCLEOTIDE SEQUENCE [LARGE SCALE GENOMIC DNA]</scope>
</reference>
<sequence length="153" mass="16617">MGLKLLGQDARPTRPIQGDLCYLYILSIFEAALIRRTASLPFSLFLFTKPSSPSRLDRRCSLSRKPRQGRLTARTTRSVTCGAVSATAVAAIGCSLSELTSASRSFTAARAAAGWSRSTSPSWSYWRGLPEKKKKKGAISAEEEGPDCNFVIV</sequence>
<name>A0ACC0BGV4_CATRO</name>